<dbReference type="EMBL" id="KL363200">
    <property type="protein sequence ID" value="KFD55435.1"/>
    <property type="molecule type" value="Genomic_DNA"/>
</dbReference>
<reference evidence="5 6" key="1">
    <citation type="journal article" date="2014" name="Nat. Genet.">
        <title>Genome and transcriptome of the porcine whipworm Trichuris suis.</title>
        <authorList>
            <person name="Jex A.R."/>
            <person name="Nejsum P."/>
            <person name="Schwarz E.M."/>
            <person name="Hu L."/>
            <person name="Young N.D."/>
            <person name="Hall R.S."/>
            <person name="Korhonen P.K."/>
            <person name="Liao S."/>
            <person name="Thamsborg S."/>
            <person name="Xia J."/>
            <person name="Xu P."/>
            <person name="Wang S."/>
            <person name="Scheerlinck J.P."/>
            <person name="Hofmann A."/>
            <person name="Sternberg P.W."/>
            <person name="Wang J."/>
            <person name="Gasser R.B."/>
        </authorList>
    </citation>
    <scope>NUCLEOTIDE SEQUENCE [LARGE SCALE GENOMIC DNA]</scope>
    <source>
        <strain evidence="5">DCEP-RM93M</strain>
    </source>
</reference>
<evidence type="ECO:0000259" key="4">
    <source>
        <dbReference type="PROSITE" id="PS51203"/>
    </source>
</evidence>
<dbReference type="InterPro" id="IPR007052">
    <property type="entry name" value="CS_dom"/>
</dbReference>
<dbReference type="GO" id="GO:0051082">
    <property type="term" value="F:unfolded protein binding"/>
    <property type="evidence" value="ECO:0007669"/>
    <property type="project" value="TreeGrafter"/>
</dbReference>
<feature type="domain" description="CS" evidence="4">
    <location>
        <begin position="3"/>
        <end position="91"/>
    </location>
</feature>
<dbReference type="PANTHER" id="PTHR12967:SF0">
    <property type="entry name" value="PROTEIN SHQ1 HOMOLOG"/>
    <property type="match status" value="1"/>
</dbReference>
<dbReference type="GO" id="GO:0005737">
    <property type="term" value="C:cytoplasm"/>
    <property type="evidence" value="ECO:0007669"/>
    <property type="project" value="TreeGrafter"/>
</dbReference>
<dbReference type="InterPro" id="IPR048696">
    <property type="entry name" value="SHQ1-like_CS"/>
</dbReference>
<dbReference type="Gene3D" id="2.60.40.790">
    <property type="match status" value="1"/>
</dbReference>
<keyword evidence="6" id="KW-1185">Reference proteome</keyword>
<dbReference type="GO" id="GO:0000493">
    <property type="term" value="P:box H/ACA snoRNP assembly"/>
    <property type="evidence" value="ECO:0007669"/>
    <property type="project" value="InterPro"/>
</dbReference>
<protein>
    <recommendedName>
        <fullName evidence="2">Protein SHQ1 homolog</fullName>
    </recommendedName>
</protein>
<sequence length="482" mass="54672">MAMYTPVFWVDQDEKSLIVRIKALYARPSEVDVFFAETEFLFYCPPYFLRLFLPGKVVECEGECALFNPENNVFTIRAPKKNIGEHFPDLDMLTRLLVPEGSPAVGTCNVKLPGERTKTELSSNRQNSEVQLNQLYFEQKMPVDVAEAAAECRYGFASSRDHVFLHFKEASDQLIDIEDPDCYTSTRRRQILYEKERDKFSEDAYLADLHNEEVGRLLALKDPWKRRICSDSFLQAPFSIDEIERLKSLPKKNVAVIAELERSALFSLVDILFGFAYDCRINDGDDCVESGWNIRKLSSTLSGLVTWNDIRSAILACIRRSLCYPLIRNFEFSMQVVRDVSNILLSGKVQLIKCLLSIHQIFANTGDFVYLFNDLYITDYCVWIQALREEAITELGRQVASVEIAKDEVGFDLPLLDTCARLALEENEGGKAQQSPEGTKKSSEPLHAEATAQKCAVDSESESESSTDSVCCLENRIKGLLI</sequence>
<feature type="compositionally biased region" description="Basic and acidic residues" evidence="3">
    <location>
        <begin position="438"/>
        <end position="447"/>
    </location>
</feature>
<evidence type="ECO:0000256" key="1">
    <source>
        <dbReference type="ARBA" id="ARBA00005607"/>
    </source>
</evidence>
<proteinExistence type="inferred from homology"/>
<dbReference type="Pfam" id="PF04925">
    <property type="entry name" value="SHQ1"/>
    <property type="match status" value="1"/>
</dbReference>
<feature type="region of interest" description="Disordered" evidence="3">
    <location>
        <begin position="427"/>
        <end position="470"/>
    </location>
</feature>
<evidence type="ECO:0000256" key="3">
    <source>
        <dbReference type="SAM" id="MobiDB-lite"/>
    </source>
</evidence>
<dbReference type="Proteomes" id="UP000030764">
    <property type="component" value="Unassembled WGS sequence"/>
</dbReference>
<gene>
    <name evidence="5" type="ORF">M513_03775</name>
</gene>
<dbReference type="PANTHER" id="PTHR12967">
    <property type="entry name" value="PROTEIN SHQ1 HOMOLOG"/>
    <property type="match status" value="1"/>
</dbReference>
<comment type="similarity">
    <text evidence="1">Belongs to the SHQ1 family.</text>
</comment>
<evidence type="ECO:0000313" key="5">
    <source>
        <dbReference type="EMBL" id="KFD55435.1"/>
    </source>
</evidence>
<dbReference type="PROSITE" id="PS51203">
    <property type="entry name" value="CS"/>
    <property type="match status" value="1"/>
</dbReference>
<evidence type="ECO:0000256" key="2">
    <source>
        <dbReference type="ARBA" id="ARBA00013750"/>
    </source>
</evidence>
<dbReference type="GO" id="GO:0005654">
    <property type="term" value="C:nucleoplasm"/>
    <property type="evidence" value="ECO:0007669"/>
    <property type="project" value="TreeGrafter"/>
</dbReference>
<name>A0A085MDY9_9BILA</name>
<accession>A0A085MDY9</accession>
<dbReference type="InterPro" id="IPR008978">
    <property type="entry name" value="HSP20-like_chaperone"/>
</dbReference>
<evidence type="ECO:0000313" key="6">
    <source>
        <dbReference type="Proteomes" id="UP000030764"/>
    </source>
</evidence>
<organism evidence="5 6">
    <name type="scientific">Trichuris suis</name>
    <name type="common">pig whipworm</name>
    <dbReference type="NCBI Taxonomy" id="68888"/>
    <lineage>
        <taxon>Eukaryota</taxon>
        <taxon>Metazoa</taxon>
        <taxon>Ecdysozoa</taxon>
        <taxon>Nematoda</taxon>
        <taxon>Enoplea</taxon>
        <taxon>Dorylaimia</taxon>
        <taxon>Trichinellida</taxon>
        <taxon>Trichuridae</taxon>
        <taxon>Trichuris</taxon>
    </lineage>
</organism>
<dbReference type="Pfam" id="PF21413">
    <property type="entry name" value="SHQ1-like_CS"/>
    <property type="match status" value="1"/>
</dbReference>
<dbReference type="InterPro" id="IPR007009">
    <property type="entry name" value="Shq1_C"/>
</dbReference>
<dbReference type="AlphaFoldDB" id="A0A085MDY9"/>
<dbReference type="InterPro" id="IPR039742">
    <property type="entry name" value="Shq1"/>
</dbReference>